<evidence type="ECO:0000313" key="2">
    <source>
        <dbReference type="EMBL" id="MDP9822240.1"/>
    </source>
</evidence>
<keyword evidence="3" id="KW-1185">Reference proteome</keyword>
<protein>
    <recommendedName>
        <fullName evidence="4">TPM domain-containing protein</fullName>
    </recommendedName>
</protein>
<feature type="transmembrane region" description="Helical" evidence="1">
    <location>
        <begin position="176"/>
        <end position="205"/>
    </location>
</feature>
<comment type="caution">
    <text evidence="2">The sequence shown here is derived from an EMBL/GenBank/DDBJ whole genome shotgun (WGS) entry which is preliminary data.</text>
</comment>
<evidence type="ECO:0000256" key="1">
    <source>
        <dbReference type="SAM" id="Phobius"/>
    </source>
</evidence>
<evidence type="ECO:0008006" key="4">
    <source>
        <dbReference type="Google" id="ProtNLM"/>
    </source>
</evidence>
<dbReference type="Proteomes" id="UP001240447">
    <property type="component" value="Unassembled WGS sequence"/>
</dbReference>
<organism evidence="2 3">
    <name type="scientific">Nocardioides massiliensis</name>
    <dbReference type="NCBI Taxonomy" id="1325935"/>
    <lineage>
        <taxon>Bacteria</taxon>
        <taxon>Bacillati</taxon>
        <taxon>Actinomycetota</taxon>
        <taxon>Actinomycetes</taxon>
        <taxon>Propionibacteriales</taxon>
        <taxon>Nocardioidaceae</taxon>
        <taxon>Nocardioides</taxon>
    </lineage>
</organism>
<sequence length="220" mass="23555">MSRLRSAVVVLCLAALAGVATWHLWGVAEEARTPVLPEPTDRVAAAVADFDAGDPVHVAQDARRWISAEDEQRLEQLAADSAVPVRIAAWYGTREAGYRNSLRAVTQITRLAEQEAVYVLLGGPGDLALGSSLSCCTVMEYELPEAQGDLPLRLEELITALPEATRTQVEHDPYHYYGGVGGAVAAGVLFGVLAIPVVLLAIGLGRLALGRRFRMGGGWR</sequence>
<name>A0ABT9NQA8_9ACTN</name>
<dbReference type="RefSeq" id="WP_181642549.1">
    <property type="nucleotide sequence ID" value="NZ_CCXJ01000709.1"/>
</dbReference>
<dbReference type="EMBL" id="JAUSQM010000001">
    <property type="protein sequence ID" value="MDP9822240.1"/>
    <property type="molecule type" value="Genomic_DNA"/>
</dbReference>
<reference evidence="2 3" key="1">
    <citation type="submission" date="2023-07" db="EMBL/GenBank/DDBJ databases">
        <title>Sequencing the genomes of 1000 actinobacteria strains.</title>
        <authorList>
            <person name="Klenk H.-P."/>
        </authorList>
    </citation>
    <scope>NUCLEOTIDE SEQUENCE [LARGE SCALE GENOMIC DNA]</scope>
    <source>
        <strain evidence="2 3">GD13</strain>
    </source>
</reference>
<gene>
    <name evidence="2" type="ORF">J2S59_002049</name>
</gene>
<accession>A0ABT9NQA8</accession>
<evidence type="ECO:0000313" key="3">
    <source>
        <dbReference type="Proteomes" id="UP001240447"/>
    </source>
</evidence>
<keyword evidence="1" id="KW-1133">Transmembrane helix</keyword>
<keyword evidence="1" id="KW-0472">Membrane</keyword>
<keyword evidence="1" id="KW-0812">Transmembrane</keyword>
<proteinExistence type="predicted"/>